<dbReference type="InterPro" id="IPR027039">
    <property type="entry name" value="Crtac1"/>
</dbReference>
<dbReference type="InterPro" id="IPR013517">
    <property type="entry name" value="FG-GAP"/>
</dbReference>
<dbReference type="PROSITE" id="PS51257">
    <property type="entry name" value="PROKAR_LIPOPROTEIN"/>
    <property type="match status" value="1"/>
</dbReference>
<dbReference type="Pfam" id="PF13517">
    <property type="entry name" value="FG-GAP_3"/>
    <property type="match status" value="1"/>
</dbReference>
<dbReference type="InterPro" id="IPR028994">
    <property type="entry name" value="Integrin_alpha_N"/>
</dbReference>
<keyword evidence="4" id="KW-1185">Reference proteome</keyword>
<dbReference type="InterPro" id="IPR011519">
    <property type="entry name" value="UnbV_ASPIC"/>
</dbReference>
<evidence type="ECO:0000313" key="4">
    <source>
        <dbReference type="Proteomes" id="UP000191820"/>
    </source>
</evidence>
<dbReference type="PANTHER" id="PTHR16026">
    <property type="entry name" value="CARTILAGE ACIDIC PROTEIN 1"/>
    <property type="match status" value="1"/>
</dbReference>
<accession>A0ABM6JKF1</accession>
<evidence type="ECO:0000256" key="1">
    <source>
        <dbReference type="ARBA" id="ARBA00022729"/>
    </source>
</evidence>
<dbReference type="SUPFAM" id="SSF69318">
    <property type="entry name" value="Integrin alpha N-terminal domain"/>
    <property type="match status" value="2"/>
</dbReference>
<reference evidence="3 4" key="1">
    <citation type="submission" date="2017-03" db="EMBL/GenBank/DDBJ databases">
        <title>Genome sequencing of Shewanella japonica KCTC 22435.</title>
        <authorList>
            <person name="Kim K.M."/>
        </authorList>
    </citation>
    <scope>NUCLEOTIDE SEQUENCE [LARGE SCALE GENOMIC DNA]</scope>
    <source>
        <strain evidence="3 4">KCTC 22435</strain>
    </source>
</reference>
<dbReference type="RefSeq" id="WP_080915639.1">
    <property type="nucleotide sequence ID" value="NZ_CP020472.1"/>
</dbReference>
<evidence type="ECO:0000259" key="2">
    <source>
        <dbReference type="Pfam" id="PF07593"/>
    </source>
</evidence>
<organism evidence="3 4">
    <name type="scientific">Shewanella japonica</name>
    <dbReference type="NCBI Taxonomy" id="93973"/>
    <lineage>
        <taxon>Bacteria</taxon>
        <taxon>Pseudomonadati</taxon>
        <taxon>Pseudomonadota</taxon>
        <taxon>Gammaproteobacteria</taxon>
        <taxon>Alteromonadales</taxon>
        <taxon>Shewanellaceae</taxon>
        <taxon>Shewanella</taxon>
    </lineage>
</organism>
<keyword evidence="1" id="KW-0732">Signal</keyword>
<dbReference type="Proteomes" id="UP000191820">
    <property type="component" value="Chromosome"/>
</dbReference>
<dbReference type="Pfam" id="PF07593">
    <property type="entry name" value="UnbV_ASPIC"/>
    <property type="match status" value="1"/>
</dbReference>
<sequence length="630" mass="70076">MHNLSKRSLSLVSLAVMLAIGGCQSTHDNNIDNVKPLVSFSDTHEDIKLEKVNRRKWDNPVIADFDQDGFQDLLLTDHGYSVKLYWNNNGVYDKGYDLIVGDMHGIGVSDYNHDGKLDVLISRGGGSGSNARNAKLYHFNGREIIEGNEFKPPLQNLRGRTSKFFDANNNGDLDLLLMGFPSRAKGPKPKSDSENFVYKNDGKGNIVHVTDLPQTYQDGQKVLITDFNQDQIDDLLIYGHNRLIALKGTGGYQYQDVTDTLFEQDIRHVTGIAEIDYDNDGDFDLYLTRARPLEAGDTFFDEKSNTFAFYTKRGKFRFKDLVIGDTFELENYQSPYPSQDIFVGEGTYKYQFEGERHRGQNVKLVSSNALGWPDKLPNKGMYVGYIGNDTWRIAGNTFSPTTGVIKGVKQYDANVQPSAPTDLLLENKHGRFVDVTQKANLAINEHTSSVTVADFTNSGHQDLLVIKQGDLSTETSQLLWLNNGQGQFTLAKGHGVVSKELGALGAGSDSFDYNKDGFVDIIYANERGQWHLFKNESLTKDNTNYVVLDIGNSPSNDATAMGAVVLLKACGQILSRKVGATGAPYTQSYNKHLHFGLGSCEKVDSAHVKWTNGENLNQTNIRLNQINVIN</sequence>
<protein>
    <recommendedName>
        <fullName evidence="2">ASPIC/UnbV domain-containing protein</fullName>
    </recommendedName>
</protein>
<dbReference type="PANTHER" id="PTHR16026:SF0">
    <property type="entry name" value="CARTILAGE ACIDIC PROTEIN 1"/>
    <property type="match status" value="1"/>
</dbReference>
<dbReference type="EMBL" id="CP020472">
    <property type="protein sequence ID" value="ARD22229.1"/>
    <property type="molecule type" value="Genomic_DNA"/>
</dbReference>
<feature type="domain" description="ASPIC/UnbV" evidence="2">
    <location>
        <begin position="560"/>
        <end position="625"/>
    </location>
</feature>
<evidence type="ECO:0000313" key="3">
    <source>
        <dbReference type="EMBL" id="ARD22229.1"/>
    </source>
</evidence>
<dbReference type="Gene3D" id="2.130.10.130">
    <property type="entry name" value="Integrin alpha, N-terminal"/>
    <property type="match status" value="1"/>
</dbReference>
<name>A0ABM6JKF1_9GAMM</name>
<gene>
    <name evidence="3" type="ORF">SJ2017_1927</name>
</gene>
<proteinExistence type="predicted"/>